<reference evidence="3 4" key="1">
    <citation type="journal article" date="2010" name="Stand. Genomic Sci.">
        <title>Complete genome sequence of Olsenella uli type strain (VPI D76D-27C).</title>
        <authorList>
            <person name="Goker M."/>
            <person name="Held B."/>
            <person name="Lucas S."/>
            <person name="Nolan M."/>
            <person name="Yasawong M."/>
            <person name="Glavina Del Rio T."/>
            <person name="Tice H."/>
            <person name="Cheng J.F."/>
            <person name="Bruce D."/>
            <person name="Detter J.C."/>
            <person name="Tapia R."/>
            <person name="Han C."/>
            <person name="Goodwin L."/>
            <person name="Pitluck S."/>
            <person name="Liolios K."/>
            <person name="Ivanova N."/>
            <person name="Mavromatis K."/>
            <person name="Mikhailova N."/>
            <person name="Pati A."/>
            <person name="Chen A."/>
            <person name="Palaniappan K."/>
            <person name="Land M."/>
            <person name="Hauser L."/>
            <person name="Chang Y.J."/>
            <person name="Jeffries C.D."/>
            <person name="Rohde M."/>
            <person name="Sikorski J."/>
            <person name="Pukall R."/>
            <person name="Woyke T."/>
            <person name="Bristow J."/>
            <person name="Eisen J.A."/>
            <person name="Markowitz V."/>
            <person name="Hugenholtz P."/>
            <person name="Kyrpides N.C."/>
            <person name="Klenk H.P."/>
            <person name="Lapidus A."/>
        </authorList>
    </citation>
    <scope>NUCLEOTIDE SEQUENCE [LARGE SCALE GENOMIC DNA]</scope>
    <source>
        <strain evidence="4">ATCC 49627 / DSM 7084 / CIP 109912 / JCM 12494 / NCIMB 702895 / VPI D76D-27C</strain>
    </source>
</reference>
<dbReference type="OrthoDB" id="3190838at2"/>
<dbReference type="HOGENOM" id="CLU_825942_0_0_11"/>
<feature type="transmembrane region" description="Helical" evidence="1">
    <location>
        <begin position="245"/>
        <end position="262"/>
    </location>
</feature>
<dbReference type="EMBL" id="CP002106">
    <property type="protein sequence ID" value="ADK67729.1"/>
    <property type="molecule type" value="Genomic_DNA"/>
</dbReference>
<dbReference type="GeneID" id="78512038"/>
<accession>E1QZB5</accession>
<feature type="transmembrane region" description="Helical" evidence="1">
    <location>
        <begin position="274"/>
        <end position="298"/>
    </location>
</feature>
<keyword evidence="1" id="KW-0812">Transmembrane</keyword>
<feature type="transmembrane region" description="Helical" evidence="1">
    <location>
        <begin position="143"/>
        <end position="161"/>
    </location>
</feature>
<feature type="transmembrane region" description="Helical" evidence="1">
    <location>
        <begin position="181"/>
        <end position="201"/>
    </location>
</feature>
<sequence length="332" mass="36111">MKQDMTQREAERALELPDRYTKADLRAQFTSLAREYHPDNASRNGMSAKFAQRKMIEINKAYALLKTFFEDDAAAMVQRDYVDGPGVHFDPSGTHAARTQVDDSLFWDADGNPRSAVAEEAANAAVDVAAGTHRLRRLLLGPVFLRVVVSLAFAAVWYGTFPLLPHNFGRFDVSVAASLRQLLDFSTAALYPTYFLVYELLTGNVSDAIRELLNGAATLATNVHVEIRPRGSYTSCLTNLIQKQWYGPLILPLAAHVALIAADQPAGPERTALFVLAAAVGVEALLGFFGIGLASAAARGLGNLIEKRYVTARMALLKRCGQWVTGGGSRPA</sequence>
<evidence type="ECO:0000259" key="2">
    <source>
        <dbReference type="PROSITE" id="PS50076"/>
    </source>
</evidence>
<dbReference type="InterPro" id="IPR036869">
    <property type="entry name" value="J_dom_sf"/>
</dbReference>
<evidence type="ECO:0000256" key="1">
    <source>
        <dbReference type="SAM" id="Phobius"/>
    </source>
</evidence>
<gene>
    <name evidence="3" type="ordered locus">Olsu_0614</name>
</gene>
<dbReference type="Pfam" id="PF00226">
    <property type="entry name" value="DnaJ"/>
    <property type="match status" value="1"/>
</dbReference>
<dbReference type="Proteomes" id="UP000000333">
    <property type="component" value="Chromosome"/>
</dbReference>
<dbReference type="AlphaFoldDB" id="E1QZB5"/>
<keyword evidence="1" id="KW-1133">Transmembrane helix</keyword>
<dbReference type="RefSeq" id="WP_013251481.1">
    <property type="nucleotide sequence ID" value="NC_014363.1"/>
</dbReference>
<evidence type="ECO:0000313" key="4">
    <source>
        <dbReference type="Proteomes" id="UP000000333"/>
    </source>
</evidence>
<proteinExistence type="predicted"/>
<organism evidence="3 4">
    <name type="scientific">Olsenella uli (strain ATCC 49627 / DSM 7084 / CCUG 31166 / CIP 109912 / JCM 12494 / LMG 11480 / NCIMB 702895 / VPI D76D-27C)</name>
    <name type="common">Lactobacillus uli</name>
    <dbReference type="NCBI Taxonomy" id="633147"/>
    <lineage>
        <taxon>Bacteria</taxon>
        <taxon>Bacillati</taxon>
        <taxon>Actinomycetota</taxon>
        <taxon>Coriobacteriia</taxon>
        <taxon>Coriobacteriales</taxon>
        <taxon>Atopobiaceae</taxon>
        <taxon>Olsenella</taxon>
    </lineage>
</organism>
<dbReference type="STRING" id="633147.Olsu_0614"/>
<keyword evidence="4" id="KW-1185">Reference proteome</keyword>
<evidence type="ECO:0000313" key="3">
    <source>
        <dbReference type="EMBL" id="ADK67729.1"/>
    </source>
</evidence>
<keyword evidence="3" id="KW-0346">Stress response</keyword>
<dbReference type="SMART" id="SM00271">
    <property type="entry name" value="DnaJ"/>
    <property type="match status" value="1"/>
</dbReference>
<dbReference type="CDD" id="cd06257">
    <property type="entry name" value="DnaJ"/>
    <property type="match status" value="1"/>
</dbReference>
<dbReference type="KEGG" id="ols:Olsu_0614"/>
<dbReference type="PATRIC" id="fig|633147.7.peg.938"/>
<keyword evidence="1" id="KW-0472">Membrane</keyword>
<feature type="domain" description="J" evidence="2">
    <location>
        <begin position="9"/>
        <end position="86"/>
    </location>
</feature>
<dbReference type="PROSITE" id="PS50076">
    <property type="entry name" value="DNAJ_2"/>
    <property type="match status" value="1"/>
</dbReference>
<protein>
    <submittedName>
        <fullName evidence="3">Heat shock protein DnaJ domain protein</fullName>
    </submittedName>
</protein>
<dbReference type="eggNOG" id="COG2214">
    <property type="taxonomic scope" value="Bacteria"/>
</dbReference>
<dbReference type="Gene3D" id="1.10.287.110">
    <property type="entry name" value="DnaJ domain"/>
    <property type="match status" value="1"/>
</dbReference>
<dbReference type="InterPro" id="IPR001623">
    <property type="entry name" value="DnaJ_domain"/>
</dbReference>
<dbReference type="SUPFAM" id="SSF46565">
    <property type="entry name" value="Chaperone J-domain"/>
    <property type="match status" value="1"/>
</dbReference>
<name>E1QZB5_OLSUV</name>